<dbReference type="InterPro" id="IPR007409">
    <property type="entry name" value="Restrct_endonuc_type1_HsdR_N"/>
</dbReference>
<protein>
    <submittedName>
        <fullName evidence="3">Endonuclease</fullName>
    </submittedName>
</protein>
<gene>
    <name evidence="3" type="ORF">E2626_11845</name>
</gene>
<sequence length="361" mass="41816">MEQFSDQIKMISKRIEKIKGNISTEESTKTSLILPFFQALGYDIFDPSEFTPEFIADVGIKKGEKVDYAIMNEGQPVILIEAKSVSEKLSKHDSQLFRYFGTTAAKFAILTNGLIYRFYTDLEEQNKMDSAPFFEINLEDLKETHIIELAKFRKDSFDLEKIFTTASDLKYLNKVKSFLYEQWENPTEDFIKYIVGEVYDGMKTRNTLEKFDPIIKKSFSQFINEQVNEKLSKALKSTTTPADQVSQEAAATSLPEHEPIDLPTEPLIITTEDEIQGYTVIKVIASEIIDADRVFYRDNQSYFNVLLDDNIRKWIVRLDLDRAKKTIIFNDDDKSKVQIDRVTDVLQYKDRILAVIEKFNN</sequence>
<evidence type="ECO:0000256" key="1">
    <source>
        <dbReference type="SAM" id="MobiDB-lite"/>
    </source>
</evidence>
<name>A0A4Y8LEN4_9BACL</name>
<feature type="region of interest" description="Disordered" evidence="1">
    <location>
        <begin position="238"/>
        <end position="261"/>
    </location>
</feature>
<dbReference type="InterPro" id="IPR017035">
    <property type="entry name" value="UCP035009_HsdR_All3000-type"/>
</dbReference>
<dbReference type="GO" id="GO:0005524">
    <property type="term" value="F:ATP binding"/>
    <property type="evidence" value="ECO:0007669"/>
    <property type="project" value="UniProtKB-KW"/>
</dbReference>
<dbReference type="Pfam" id="PF04313">
    <property type="entry name" value="HSDR_N"/>
    <property type="match status" value="1"/>
</dbReference>
<dbReference type="GO" id="GO:0003677">
    <property type="term" value="F:DNA binding"/>
    <property type="evidence" value="ECO:0007669"/>
    <property type="project" value="UniProtKB-KW"/>
</dbReference>
<keyword evidence="3" id="KW-0255">Endonuclease</keyword>
<dbReference type="GO" id="GO:0009035">
    <property type="term" value="F:type I site-specific deoxyribonuclease activity"/>
    <property type="evidence" value="ECO:0007669"/>
    <property type="project" value="UniProtKB-EC"/>
</dbReference>
<proteinExistence type="predicted"/>
<dbReference type="Proteomes" id="UP000297776">
    <property type="component" value="Unassembled WGS sequence"/>
</dbReference>
<dbReference type="RefSeq" id="WP_134381978.1">
    <property type="nucleotide sequence ID" value="NZ_SORX01000006.1"/>
</dbReference>
<organism evidence="3 4">
    <name type="scientific">Jeotgalibacillus salarius</name>
    <dbReference type="NCBI Taxonomy" id="546023"/>
    <lineage>
        <taxon>Bacteria</taxon>
        <taxon>Bacillati</taxon>
        <taxon>Bacillota</taxon>
        <taxon>Bacilli</taxon>
        <taxon>Bacillales</taxon>
        <taxon>Caryophanaceae</taxon>
        <taxon>Jeotgalibacillus</taxon>
    </lineage>
</organism>
<evidence type="ECO:0000259" key="2">
    <source>
        <dbReference type="Pfam" id="PF04313"/>
    </source>
</evidence>
<reference evidence="3 4" key="1">
    <citation type="submission" date="2019-03" db="EMBL/GenBank/DDBJ databases">
        <authorList>
            <person name="Yang Y."/>
        </authorList>
    </citation>
    <scope>NUCLEOTIDE SEQUENCE [LARGE SCALE GENOMIC DNA]</scope>
    <source>
        <strain evidence="3 4">ASL-1</strain>
    </source>
</reference>
<feature type="compositionally biased region" description="Polar residues" evidence="1">
    <location>
        <begin position="238"/>
        <end position="250"/>
    </location>
</feature>
<accession>A0A4Y8LEN4</accession>
<keyword evidence="4" id="KW-1185">Reference proteome</keyword>
<comment type="caution">
    <text evidence="3">The sequence shown here is derived from an EMBL/GenBank/DDBJ whole genome shotgun (WGS) entry which is preliminary data.</text>
</comment>
<dbReference type="GO" id="GO:0009307">
    <property type="term" value="P:DNA restriction-modification system"/>
    <property type="evidence" value="ECO:0007669"/>
    <property type="project" value="UniProtKB-KW"/>
</dbReference>
<dbReference type="OrthoDB" id="9148007at2"/>
<dbReference type="AlphaFoldDB" id="A0A4Y8LEN4"/>
<keyword evidence="3" id="KW-0378">Hydrolase</keyword>
<dbReference type="EMBL" id="SORX01000006">
    <property type="protein sequence ID" value="TFE00659.1"/>
    <property type="molecule type" value="Genomic_DNA"/>
</dbReference>
<feature type="domain" description="Restriction endonuclease type I HsdR N-terminal" evidence="2">
    <location>
        <begin position="62"/>
        <end position="127"/>
    </location>
</feature>
<evidence type="ECO:0000313" key="4">
    <source>
        <dbReference type="Proteomes" id="UP000297776"/>
    </source>
</evidence>
<evidence type="ECO:0000313" key="3">
    <source>
        <dbReference type="EMBL" id="TFE00659.1"/>
    </source>
</evidence>
<keyword evidence="3" id="KW-0540">Nuclease</keyword>
<dbReference type="PIRSF" id="PIRSF035009">
    <property type="entry name" value="UCP035009_HSDR_N"/>
    <property type="match status" value="1"/>
</dbReference>
<dbReference type="Gene3D" id="3.90.1570.30">
    <property type="match status" value="1"/>
</dbReference>